<dbReference type="Gene3D" id="3.30.470.20">
    <property type="entry name" value="ATP-grasp fold, B domain"/>
    <property type="match status" value="1"/>
</dbReference>
<proteinExistence type="predicted"/>
<protein>
    <recommendedName>
        <fullName evidence="1">ATP-grasp fold RimK-type domain-containing protein</fullName>
    </recommendedName>
</protein>
<dbReference type="RefSeq" id="WP_004780494.1">
    <property type="nucleotide sequence ID" value="NZ_JBHJGJ010000014.1"/>
</dbReference>
<accession>N8WUI9</accession>
<dbReference type="eggNOG" id="COG0189">
    <property type="taxonomic scope" value="Bacteria"/>
</dbReference>
<gene>
    <name evidence="2" type="ORF">F969_00406</name>
</gene>
<evidence type="ECO:0000259" key="1">
    <source>
        <dbReference type="Pfam" id="PF08443"/>
    </source>
</evidence>
<dbReference type="AlphaFoldDB" id="N8WUI9"/>
<dbReference type="Proteomes" id="UP000013070">
    <property type="component" value="Unassembled WGS sequence"/>
</dbReference>
<dbReference type="Pfam" id="PF08443">
    <property type="entry name" value="RimK"/>
    <property type="match status" value="1"/>
</dbReference>
<dbReference type="HOGENOM" id="CLU_843662_0_0_6"/>
<evidence type="ECO:0000313" key="2">
    <source>
        <dbReference type="EMBL" id="ENV00539.1"/>
    </source>
</evidence>
<dbReference type="EMBL" id="APPE01000027">
    <property type="protein sequence ID" value="ENV00539.1"/>
    <property type="molecule type" value="Genomic_DNA"/>
</dbReference>
<name>N8WUI9_9GAMM</name>
<keyword evidence="3" id="KW-1185">Reference proteome</keyword>
<sequence length="329" mass="38768">MKKVYFATLPNGYFGSAINSWNTLDVKRLAAPFLTHNYDVQYISITDIRHMEFKQNDILIYTSFEQEEVRAYLKDVLYFVKDQCLLAPSYEILLAHENKGFQEAVRKKKGIDHLSSEYLFDIDQLDIAFPYVFKTVGGSGSSGVELVKSESDLERIKKKQFGLNTKRKIKNIIRQYQLPKENYLLYRYYYKPFKRFITQNFIEDLTCDYRVLVIGERFYAMRRDVREGDFRASGSKKFNYHDVPAIVLDFAKEIFTKLENPYISMDLALKDNHVYLIEYQGTNFGSSALRKSEGYYIENNQEWCFVDETSHHEDTLGYGLFTFVEKKHV</sequence>
<dbReference type="PATRIC" id="fig|1217710.3.peg.381"/>
<dbReference type="SUPFAM" id="SSF56059">
    <property type="entry name" value="Glutathione synthetase ATP-binding domain-like"/>
    <property type="match status" value="1"/>
</dbReference>
<dbReference type="InterPro" id="IPR013651">
    <property type="entry name" value="ATP-grasp_RimK-type"/>
</dbReference>
<comment type="caution">
    <text evidence="2">The sequence shown here is derived from an EMBL/GenBank/DDBJ whole genome shotgun (WGS) entry which is preliminary data.</text>
</comment>
<organism evidence="2 3">
    <name type="scientific">Acinetobacter variabilis</name>
    <dbReference type="NCBI Taxonomy" id="70346"/>
    <lineage>
        <taxon>Bacteria</taxon>
        <taxon>Pseudomonadati</taxon>
        <taxon>Pseudomonadota</taxon>
        <taxon>Gammaproteobacteria</taxon>
        <taxon>Moraxellales</taxon>
        <taxon>Moraxellaceae</taxon>
        <taxon>Acinetobacter</taxon>
    </lineage>
</organism>
<feature type="domain" description="ATP-grasp fold RimK-type" evidence="1">
    <location>
        <begin position="122"/>
        <end position="233"/>
    </location>
</feature>
<reference evidence="2 3" key="1">
    <citation type="submission" date="2013-02" db="EMBL/GenBank/DDBJ databases">
        <title>The Genome Sequence of Acinetobacter sp. NIPH 899.</title>
        <authorList>
            <consortium name="The Broad Institute Genome Sequencing Platform"/>
            <consortium name="The Broad Institute Genome Sequencing Center for Infectious Disease"/>
            <person name="Cerqueira G."/>
            <person name="Feldgarden M."/>
            <person name="Courvalin P."/>
            <person name="Perichon B."/>
            <person name="Grillot-Courvalin C."/>
            <person name="Clermont D."/>
            <person name="Rocha E."/>
            <person name="Yoon E.-J."/>
            <person name="Nemec A."/>
            <person name="Walker B."/>
            <person name="Young S.K."/>
            <person name="Zeng Q."/>
            <person name="Gargeya S."/>
            <person name="Fitzgerald M."/>
            <person name="Haas B."/>
            <person name="Abouelleil A."/>
            <person name="Alvarado L."/>
            <person name="Arachchi H.M."/>
            <person name="Berlin A.M."/>
            <person name="Chapman S.B."/>
            <person name="Dewar J."/>
            <person name="Goldberg J."/>
            <person name="Griggs A."/>
            <person name="Gujja S."/>
            <person name="Hansen M."/>
            <person name="Howarth C."/>
            <person name="Imamovic A."/>
            <person name="Larimer J."/>
            <person name="McCowan C."/>
            <person name="Murphy C."/>
            <person name="Neiman D."/>
            <person name="Pearson M."/>
            <person name="Priest M."/>
            <person name="Roberts A."/>
            <person name="Saif S."/>
            <person name="Shea T."/>
            <person name="Sisk P."/>
            <person name="Sykes S."/>
            <person name="Wortman J."/>
            <person name="Nusbaum C."/>
            <person name="Birren B."/>
        </authorList>
    </citation>
    <scope>NUCLEOTIDE SEQUENCE [LARGE SCALE GENOMIC DNA]</scope>
    <source>
        <strain evidence="2 3">NIPH 899</strain>
    </source>
</reference>
<evidence type="ECO:0000313" key="3">
    <source>
        <dbReference type="Proteomes" id="UP000013070"/>
    </source>
</evidence>